<feature type="region of interest" description="Disordered" evidence="1">
    <location>
        <begin position="71"/>
        <end position="132"/>
    </location>
</feature>
<feature type="region of interest" description="Disordered" evidence="1">
    <location>
        <begin position="29"/>
        <end position="51"/>
    </location>
</feature>
<feature type="compositionally biased region" description="Low complexity" evidence="1">
    <location>
        <begin position="39"/>
        <end position="48"/>
    </location>
</feature>
<feature type="compositionally biased region" description="Low complexity" evidence="1">
    <location>
        <begin position="122"/>
        <end position="132"/>
    </location>
</feature>
<dbReference type="GO" id="GO:0005634">
    <property type="term" value="C:nucleus"/>
    <property type="evidence" value="ECO:0007669"/>
    <property type="project" value="TreeGrafter"/>
</dbReference>
<feature type="compositionally biased region" description="Basic and acidic residues" evidence="1">
    <location>
        <begin position="564"/>
        <end position="593"/>
    </location>
</feature>
<comment type="caution">
    <text evidence="3">The sequence shown here is derived from an EMBL/GenBank/DDBJ whole genome shotgun (WGS) entry which is preliminary data.</text>
</comment>
<dbReference type="AlphaFoldDB" id="A0AAD6IMI3"/>
<name>A0AAD6IMI3_PENCN</name>
<evidence type="ECO:0000259" key="2">
    <source>
        <dbReference type="Pfam" id="PF21762"/>
    </source>
</evidence>
<evidence type="ECO:0000313" key="3">
    <source>
        <dbReference type="EMBL" id="KAJ6057142.1"/>
    </source>
</evidence>
<organism evidence="3 4">
    <name type="scientific">Penicillium canescens</name>
    <dbReference type="NCBI Taxonomy" id="5083"/>
    <lineage>
        <taxon>Eukaryota</taxon>
        <taxon>Fungi</taxon>
        <taxon>Dikarya</taxon>
        <taxon>Ascomycota</taxon>
        <taxon>Pezizomycotina</taxon>
        <taxon>Eurotiomycetes</taxon>
        <taxon>Eurotiomycetidae</taxon>
        <taxon>Eurotiales</taxon>
        <taxon>Aspergillaceae</taxon>
        <taxon>Penicillium</taxon>
    </lineage>
</organism>
<feature type="domain" description="Gfd2/YDR514C-like C-terminal" evidence="2">
    <location>
        <begin position="353"/>
        <end position="552"/>
    </location>
</feature>
<gene>
    <name evidence="3" type="ORF">N7460_000416</name>
</gene>
<dbReference type="Pfam" id="PF21762">
    <property type="entry name" value="DEDDh_C"/>
    <property type="match status" value="1"/>
</dbReference>
<dbReference type="InterPro" id="IPR012337">
    <property type="entry name" value="RNaseH-like_sf"/>
</dbReference>
<accession>A0AAD6IMI3</accession>
<dbReference type="EMBL" id="JAQJZL010000001">
    <property type="protein sequence ID" value="KAJ6057142.1"/>
    <property type="molecule type" value="Genomic_DNA"/>
</dbReference>
<dbReference type="PANTHER" id="PTHR28083:SF1">
    <property type="entry name" value="GOOD FOR FULL DBP5 ACTIVITY PROTEIN 2"/>
    <property type="match status" value="1"/>
</dbReference>
<dbReference type="InterPro" id="IPR048519">
    <property type="entry name" value="Gfd2/YDR514C-like_C"/>
</dbReference>
<dbReference type="Proteomes" id="UP001219568">
    <property type="component" value="Unassembled WGS sequence"/>
</dbReference>
<dbReference type="PANTHER" id="PTHR28083">
    <property type="entry name" value="GOOD FOR FULL DBP5 ACTIVITY PROTEIN 2"/>
    <property type="match status" value="1"/>
</dbReference>
<dbReference type="InterPro" id="IPR040151">
    <property type="entry name" value="Gfd2/YDR514C-like"/>
</dbReference>
<evidence type="ECO:0000313" key="4">
    <source>
        <dbReference type="Proteomes" id="UP001219568"/>
    </source>
</evidence>
<sequence>MDPRDRLTLLFKDNMNILNLAPGLNSLRDTEEGVSVNDPSHSPHSSPHALPLVRHHPLSYIRTYVPGSGVKEAYDKEKGGDLTPLHQDPESPGCVTEPSDDALLDANSNPDLGPSEDSTVIPDESTVSSDTSVPSSFTPVVALARFPFRHMSGDLAKRTSKEFYDGGKFWRRTWDLYYLSVPKAISEGALLLIPAKQAFSFIEEMNSTLKSQIQLTGTGREGMVLTFGNDKIPLPMFLGQSSSAEKKDELAQTIPSSRLEWGLWSHELQAIVMEAFEANIRLSFDMIKKKDLKKAQQVKKKRDAEGRLGRAMAFFGLRPLWKANTHQPSFANGEIQPIDPTRTVKWTYQDSPIFICVDIEWNERQNWQLTEVGISTLDMMDLEGVVPGDYGEMWAARIRSRHLRVDEYRHWTNSEFCHGCPGSFDFGESEFVPSAEVGRIVDKAFKPPYMVPTAEDPAYWWKHQKRNIVLVGLNLNGDIQQLRSNASQVFLDYNTPRSIFYDTLDLAELYRAESGELQNRGLENVLRSLQVLHVNLHNGGNDAHYTLHGLVRLMMKAAGEKPWAYEKEERAKESTQPKEEPEEESKKPQEKLVGELTETEI</sequence>
<keyword evidence="4" id="KW-1185">Reference proteome</keyword>
<dbReference type="InterPro" id="IPR036397">
    <property type="entry name" value="RNaseH_sf"/>
</dbReference>
<protein>
    <recommendedName>
        <fullName evidence="2">Gfd2/YDR514C-like C-terminal domain-containing protein</fullName>
    </recommendedName>
</protein>
<dbReference type="GO" id="GO:0003676">
    <property type="term" value="F:nucleic acid binding"/>
    <property type="evidence" value="ECO:0007669"/>
    <property type="project" value="InterPro"/>
</dbReference>
<evidence type="ECO:0000256" key="1">
    <source>
        <dbReference type="SAM" id="MobiDB-lite"/>
    </source>
</evidence>
<proteinExistence type="predicted"/>
<reference evidence="3" key="2">
    <citation type="submission" date="2023-01" db="EMBL/GenBank/DDBJ databases">
        <authorList>
            <person name="Petersen C."/>
        </authorList>
    </citation>
    <scope>NUCLEOTIDE SEQUENCE</scope>
    <source>
        <strain evidence="3">IBT 15450</strain>
    </source>
</reference>
<reference evidence="3" key="1">
    <citation type="journal article" date="2023" name="IMA Fungus">
        <title>Comparative genomic study of the Penicillium genus elucidates a diverse pangenome and 15 lateral gene transfer events.</title>
        <authorList>
            <person name="Petersen C."/>
            <person name="Sorensen T."/>
            <person name="Nielsen M.R."/>
            <person name="Sondergaard T.E."/>
            <person name="Sorensen J.L."/>
            <person name="Fitzpatrick D.A."/>
            <person name="Frisvad J.C."/>
            <person name="Nielsen K.L."/>
        </authorList>
    </citation>
    <scope>NUCLEOTIDE SEQUENCE</scope>
    <source>
        <strain evidence="3">IBT 15450</strain>
    </source>
</reference>
<dbReference type="Gene3D" id="3.30.420.10">
    <property type="entry name" value="Ribonuclease H-like superfamily/Ribonuclease H"/>
    <property type="match status" value="1"/>
</dbReference>
<feature type="region of interest" description="Disordered" evidence="1">
    <location>
        <begin position="564"/>
        <end position="601"/>
    </location>
</feature>
<dbReference type="SUPFAM" id="SSF53098">
    <property type="entry name" value="Ribonuclease H-like"/>
    <property type="match status" value="1"/>
</dbReference>